<gene>
    <name evidence="1" type="ORF">LTR24_004634</name>
</gene>
<dbReference type="Proteomes" id="UP001345013">
    <property type="component" value="Unassembled WGS sequence"/>
</dbReference>
<comment type="caution">
    <text evidence="1">The sequence shown here is derived from an EMBL/GenBank/DDBJ whole genome shotgun (WGS) entry which is preliminary data.</text>
</comment>
<protein>
    <submittedName>
        <fullName evidence="1">Uncharacterized protein</fullName>
    </submittedName>
</protein>
<accession>A0ABR0KD25</accession>
<evidence type="ECO:0000313" key="2">
    <source>
        <dbReference type="Proteomes" id="UP001345013"/>
    </source>
</evidence>
<reference evidence="1 2" key="1">
    <citation type="submission" date="2023-08" db="EMBL/GenBank/DDBJ databases">
        <title>Black Yeasts Isolated from many extreme environments.</title>
        <authorList>
            <person name="Coleine C."/>
            <person name="Stajich J.E."/>
            <person name="Selbmann L."/>
        </authorList>
    </citation>
    <scope>NUCLEOTIDE SEQUENCE [LARGE SCALE GENOMIC DNA]</scope>
    <source>
        <strain evidence="1 2">CCFEE 5885</strain>
    </source>
</reference>
<proteinExistence type="predicted"/>
<name>A0ABR0KD25_9EURO</name>
<organism evidence="1 2">
    <name type="scientific">Lithohypha guttulata</name>
    <dbReference type="NCBI Taxonomy" id="1690604"/>
    <lineage>
        <taxon>Eukaryota</taxon>
        <taxon>Fungi</taxon>
        <taxon>Dikarya</taxon>
        <taxon>Ascomycota</taxon>
        <taxon>Pezizomycotina</taxon>
        <taxon>Eurotiomycetes</taxon>
        <taxon>Chaetothyriomycetidae</taxon>
        <taxon>Chaetothyriales</taxon>
        <taxon>Trichomeriaceae</taxon>
        <taxon>Lithohypha</taxon>
    </lineage>
</organism>
<keyword evidence="2" id="KW-1185">Reference proteome</keyword>
<dbReference type="EMBL" id="JAVRRG010000048">
    <property type="protein sequence ID" value="KAK5093102.1"/>
    <property type="molecule type" value="Genomic_DNA"/>
</dbReference>
<evidence type="ECO:0000313" key="1">
    <source>
        <dbReference type="EMBL" id="KAK5093102.1"/>
    </source>
</evidence>
<sequence>MLYKLGPEHVKSEFHMSLLCSQSRIMVMETIFTGKPCYLADPRWQEAMRRTILNCEDFGDRSRTSIELWALGTRIPNLFQSVSEHVHGLTTSDGIFLRDTLQRLLNDTGRWRKKWLDVVESTCRDVLKDGKIRHQSLMILLSFYMLTIITNRLRVAIDPGSALKMENETLRACASVFRLRQDFMACQFDARNNGSIQAKVADGTQQTAASWKEEIENARSSTAIRAEVFDEWCSLIGRTSEGQPPYPFANSRRGTLRPNCPD</sequence>